<evidence type="ECO:0000313" key="1">
    <source>
        <dbReference type="EMBL" id="PBK92014.1"/>
    </source>
</evidence>
<name>A0A2H3DDZ0_ARMGA</name>
<evidence type="ECO:0000313" key="2">
    <source>
        <dbReference type="Proteomes" id="UP000217790"/>
    </source>
</evidence>
<accession>A0A2H3DDZ0</accession>
<dbReference type="OrthoDB" id="3251015at2759"/>
<dbReference type="EMBL" id="KZ293660">
    <property type="protein sequence ID" value="PBK92014.1"/>
    <property type="molecule type" value="Genomic_DNA"/>
</dbReference>
<dbReference type="Proteomes" id="UP000217790">
    <property type="component" value="Unassembled WGS sequence"/>
</dbReference>
<protein>
    <submittedName>
        <fullName evidence="1">Uncharacterized protein</fullName>
    </submittedName>
</protein>
<proteinExistence type="predicted"/>
<keyword evidence="2" id="KW-1185">Reference proteome</keyword>
<dbReference type="AlphaFoldDB" id="A0A2H3DDZ0"/>
<organism evidence="1 2">
    <name type="scientific">Armillaria gallica</name>
    <name type="common">Bulbous honey fungus</name>
    <name type="synonym">Armillaria bulbosa</name>
    <dbReference type="NCBI Taxonomy" id="47427"/>
    <lineage>
        <taxon>Eukaryota</taxon>
        <taxon>Fungi</taxon>
        <taxon>Dikarya</taxon>
        <taxon>Basidiomycota</taxon>
        <taxon>Agaricomycotina</taxon>
        <taxon>Agaricomycetes</taxon>
        <taxon>Agaricomycetidae</taxon>
        <taxon>Agaricales</taxon>
        <taxon>Marasmiineae</taxon>
        <taxon>Physalacriaceae</taxon>
        <taxon>Armillaria</taxon>
    </lineage>
</organism>
<reference evidence="2" key="1">
    <citation type="journal article" date="2017" name="Nat. Ecol. Evol.">
        <title>Genome expansion and lineage-specific genetic innovations in the forest pathogenic fungi Armillaria.</title>
        <authorList>
            <person name="Sipos G."/>
            <person name="Prasanna A.N."/>
            <person name="Walter M.C."/>
            <person name="O'Connor E."/>
            <person name="Balint B."/>
            <person name="Krizsan K."/>
            <person name="Kiss B."/>
            <person name="Hess J."/>
            <person name="Varga T."/>
            <person name="Slot J."/>
            <person name="Riley R."/>
            <person name="Boka B."/>
            <person name="Rigling D."/>
            <person name="Barry K."/>
            <person name="Lee J."/>
            <person name="Mihaltcheva S."/>
            <person name="LaButti K."/>
            <person name="Lipzen A."/>
            <person name="Waldron R."/>
            <person name="Moloney N.M."/>
            <person name="Sperisen C."/>
            <person name="Kredics L."/>
            <person name="Vagvoelgyi C."/>
            <person name="Patrignani A."/>
            <person name="Fitzpatrick D."/>
            <person name="Nagy I."/>
            <person name="Doyle S."/>
            <person name="Anderson J.B."/>
            <person name="Grigoriev I.V."/>
            <person name="Gueldener U."/>
            <person name="Muensterkoetter M."/>
            <person name="Nagy L.G."/>
        </authorList>
    </citation>
    <scope>NUCLEOTIDE SEQUENCE [LARGE SCALE GENOMIC DNA]</scope>
    <source>
        <strain evidence="2">Ar21-2</strain>
    </source>
</reference>
<dbReference type="InParanoid" id="A0A2H3DDZ0"/>
<sequence>PLSDILSLPVASMGFELPAIASINLEIAIDGLAHDLNHHVPTYRLMVHITLADWTCSINGCVNPVDSAGLE</sequence>
<gene>
    <name evidence="1" type="ORF">ARMGADRAFT_931556</name>
</gene>
<feature type="non-terminal residue" evidence="1">
    <location>
        <position position="1"/>
    </location>
</feature>